<gene>
    <name evidence="1" type="ORF">ACERZ8_05140</name>
</gene>
<dbReference type="EMBL" id="JBHDIY010000002">
    <property type="protein sequence ID" value="MFL4469283.1"/>
    <property type="molecule type" value="Genomic_DNA"/>
</dbReference>
<sequence length="329" mass="34629">MSETSPILSLPYIQPSQAQKHVTHNEALRQLDAIVQLAVISAELTAPPTTPDEGDRYIVAGGASGAWSGQDNAVAVWADNAWTFHAPLTGWRADVQGTGTVVRFDGSDWAVPELAPLQNVAYVGINAAADDTNRLTVTSQATLLNHAGSGHQLKLNKNTDGDTASLLFQTGFSGRAEMGTAGNDDFAVKVSANGTLFNTAIVADAADGAVRFPQGKCYFDEVFIADDAAYGFDIPFSDPARIMMWLSLDLAGEFYLFSVTGTLAGASNFAAMFNSPAGSLNFLSGVLDGTTGPDNAISISIDTSGAAPRMYLENRLGSDRTFTMSTLGK</sequence>
<evidence type="ECO:0000313" key="1">
    <source>
        <dbReference type="EMBL" id="MFL4469283.1"/>
    </source>
</evidence>
<dbReference type="InterPro" id="IPR021251">
    <property type="entry name" value="DUF2793"/>
</dbReference>
<organism evidence="1 2">
    <name type="scientific">Tateyamaria armeniaca</name>
    <dbReference type="NCBI Taxonomy" id="2518930"/>
    <lineage>
        <taxon>Bacteria</taxon>
        <taxon>Pseudomonadati</taxon>
        <taxon>Pseudomonadota</taxon>
        <taxon>Alphaproteobacteria</taxon>
        <taxon>Rhodobacterales</taxon>
        <taxon>Roseobacteraceae</taxon>
        <taxon>Tateyamaria</taxon>
    </lineage>
</organism>
<comment type="caution">
    <text evidence="1">The sequence shown here is derived from an EMBL/GenBank/DDBJ whole genome shotgun (WGS) entry which is preliminary data.</text>
</comment>
<dbReference type="RefSeq" id="WP_407591060.1">
    <property type="nucleotide sequence ID" value="NZ_JBHDIY010000002.1"/>
</dbReference>
<evidence type="ECO:0000313" key="2">
    <source>
        <dbReference type="Proteomes" id="UP001627408"/>
    </source>
</evidence>
<accession>A0ABW8UQ88</accession>
<name>A0ABW8UQ88_9RHOB</name>
<proteinExistence type="predicted"/>
<dbReference type="Pfam" id="PF10983">
    <property type="entry name" value="DUF2793"/>
    <property type="match status" value="1"/>
</dbReference>
<reference evidence="1 2" key="1">
    <citation type="submission" date="2024-08" db="EMBL/GenBank/DDBJ databases">
        <title>Tateyamaria sp. nov., isolated from marine algae.</title>
        <authorList>
            <person name="Choi B.J."/>
            <person name="Kim J.M."/>
            <person name="Lee J.K."/>
            <person name="Choi D.G."/>
            <person name="Bayburt H."/>
            <person name="Baek J.H."/>
            <person name="Han D.M."/>
            <person name="Jeon C.O."/>
        </authorList>
    </citation>
    <scope>NUCLEOTIDE SEQUENCE [LARGE SCALE GENOMIC DNA]</scope>
    <source>
        <strain evidence="1 2">KMU-156</strain>
    </source>
</reference>
<dbReference type="Proteomes" id="UP001627408">
    <property type="component" value="Unassembled WGS sequence"/>
</dbReference>
<keyword evidence="2" id="KW-1185">Reference proteome</keyword>
<protein>
    <submittedName>
        <fullName evidence="1">DUF2793 domain-containing protein</fullName>
    </submittedName>
</protein>